<reference evidence="1" key="1">
    <citation type="submission" date="2020-09" db="EMBL/GenBank/DDBJ databases">
        <title>Streptomyces canutascabiei sp. nov., which causes potato common scab and is distributed across the world.</title>
        <authorList>
            <person name="Nguyen H.P."/>
            <person name="Weisberg A.J."/>
            <person name="Chang J.H."/>
            <person name="Clarke C.R."/>
        </authorList>
    </citation>
    <scope>NUCLEOTIDE SEQUENCE</scope>
    <source>
        <strain evidence="1">ID-01-6.2a</strain>
    </source>
</reference>
<accession>A0A927L2X0</accession>
<sequence length="167" mass="18704">MNAHPPRPLLFLDVDGTLLPYGGGRLPSSAEEWVDWQHTSNPQLAKIDRAHGLRLLRLTCEPMWATAWMDDANEVIAPLLGLPRWPVVDLPQAPEEDRADLLHWKTRALVRTAAGRPFIWLDDEITGLDRAWVARHHPGRALLHRVEPEVGVTAADFTVLRGWLGGG</sequence>
<protein>
    <recommendedName>
        <fullName evidence="3">Secreted protein</fullName>
    </recommendedName>
</protein>
<organism evidence="1 2">
    <name type="scientific">Streptomyces caniscabiei</name>
    <dbReference type="NCBI Taxonomy" id="2746961"/>
    <lineage>
        <taxon>Bacteria</taxon>
        <taxon>Bacillati</taxon>
        <taxon>Actinomycetota</taxon>
        <taxon>Actinomycetes</taxon>
        <taxon>Kitasatosporales</taxon>
        <taxon>Streptomycetaceae</taxon>
        <taxon>Streptomyces</taxon>
    </lineage>
</organism>
<dbReference type="Proteomes" id="UP000661025">
    <property type="component" value="Unassembled WGS sequence"/>
</dbReference>
<evidence type="ECO:0008006" key="3">
    <source>
        <dbReference type="Google" id="ProtNLM"/>
    </source>
</evidence>
<dbReference type="RefSeq" id="WP_192360825.1">
    <property type="nucleotide sequence ID" value="NZ_CP119182.1"/>
</dbReference>
<proteinExistence type="predicted"/>
<evidence type="ECO:0000313" key="1">
    <source>
        <dbReference type="EMBL" id="MBD9724008.1"/>
    </source>
</evidence>
<evidence type="ECO:0000313" key="2">
    <source>
        <dbReference type="Proteomes" id="UP000661025"/>
    </source>
</evidence>
<name>A0A927L2X0_9ACTN</name>
<dbReference type="AlphaFoldDB" id="A0A927L2X0"/>
<comment type="caution">
    <text evidence="1">The sequence shown here is derived from an EMBL/GenBank/DDBJ whole genome shotgun (WGS) entry which is preliminary data.</text>
</comment>
<dbReference type="EMBL" id="JACYXT010000004">
    <property type="protein sequence ID" value="MBD9724008.1"/>
    <property type="molecule type" value="Genomic_DNA"/>
</dbReference>
<gene>
    <name evidence="1" type="ORF">IHE70_12325</name>
</gene>
<dbReference type="GeneID" id="79928289"/>